<evidence type="ECO:0008006" key="6">
    <source>
        <dbReference type="Google" id="ProtNLM"/>
    </source>
</evidence>
<dbReference type="EMBL" id="LR798454">
    <property type="protein sequence ID" value="CAB5238565.1"/>
    <property type="molecule type" value="Genomic_DNA"/>
</dbReference>
<name>A0A6J5SDL4_9CAUD</name>
<dbReference type="EMBL" id="LR797019">
    <property type="protein sequence ID" value="CAB4181058.1"/>
    <property type="molecule type" value="Genomic_DNA"/>
</dbReference>
<organism evidence="4">
    <name type="scientific">uncultured Caudovirales phage</name>
    <dbReference type="NCBI Taxonomy" id="2100421"/>
    <lineage>
        <taxon>Viruses</taxon>
        <taxon>Duplodnaviria</taxon>
        <taxon>Heunggongvirae</taxon>
        <taxon>Uroviricota</taxon>
        <taxon>Caudoviricetes</taxon>
        <taxon>Peduoviridae</taxon>
        <taxon>Maltschvirus</taxon>
        <taxon>Maltschvirus maltsch</taxon>
    </lineage>
</organism>
<evidence type="ECO:0000313" key="4">
    <source>
        <dbReference type="EMBL" id="CAB4211463.1"/>
    </source>
</evidence>
<evidence type="ECO:0000313" key="2">
    <source>
        <dbReference type="EMBL" id="CAB4181058.1"/>
    </source>
</evidence>
<reference evidence="4" key="1">
    <citation type="submission" date="2020-05" db="EMBL/GenBank/DDBJ databases">
        <authorList>
            <person name="Chiriac C."/>
            <person name="Salcher M."/>
            <person name="Ghai R."/>
            <person name="Kavagutti S V."/>
        </authorList>
    </citation>
    <scope>NUCLEOTIDE SEQUENCE</scope>
</reference>
<gene>
    <name evidence="2" type="ORF">UFOVP1066_6</name>
    <name evidence="3" type="ORF">UFOVP1315_109</name>
    <name evidence="4" type="ORF">UFOVP1421_70</name>
    <name evidence="5" type="ORF">UFOVP1525_80</name>
    <name evidence="1" type="ORF">UFOVP909_43</name>
</gene>
<evidence type="ECO:0000313" key="1">
    <source>
        <dbReference type="EMBL" id="CAB4170395.1"/>
    </source>
</evidence>
<sequence length="239" mass="27377">MKKFAILWLVLCANAYADVSFGTGEAPDCELAKAFAVSDAIERYAEKEFEVKKQQICRERNAEGIDCEYVKKTEVESAGTLKRVITEKIKPKKSKFVDTCVVEVKVEIEPSRPLAGDIDNASNFAVNGERYKFDVITKEPLYVYLFSVYGDKMHQMYPYDGIKSNLIDGKLVLPNGIWWNADIMSNDPQSKETLMAIFSKVKITFRSSMTRDEIYRQISSVPINARRVVYHNFVIKRRI</sequence>
<evidence type="ECO:0000313" key="3">
    <source>
        <dbReference type="EMBL" id="CAB4198479.1"/>
    </source>
</evidence>
<dbReference type="EMBL" id="LR796861">
    <property type="protein sequence ID" value="CAB4170395.1"/>
    <property type="molecule type" value="Genomic_DNA"/>
</dbReference>
<accession>A0A6J5SDL4</accession>
<dbReference type="EMBL" id="LR797375">
    <property type="protein sequence ID" value="CAB4211463.1"/>
    <property type="molecule type" value="Genomic_DNA"/>
</dbReference>
<protein>
    <recommendedName>
        <fullName evidence="6">DUF4384 domain-containing protein</fullName>
    </recommendedName>
</protein>
<proteinExistence type="predicted"/>
<dbReference type="EMBL" id="LR797272">
    <property type="protein sequence ID" value="CAB4198479.1"/>
    <property type="molecule type" value="Genomic_DNA"/>
</dbReference>
<evidence type="ECO:0000313" key="5">
    <source>
        <dbReference type="EMBL" id="CAB5238565.1"/>
    </source>
</evidence>